<sequence length="100" mass="11170">MDDFDSDPPGLCDRCLKELIGGRGEFYEIDIHATVDSSPPILDSPATLDPDEMDAEWGRVIKQLESTPQVDAENQVHCRRRILLCAPCFQIWIENPAGGE</sequence>
<dbReference type="KEGG" id="smam:Mal15_51600"/>
<dbReference type="Proteomes" id="UP000321353">
    <property type="component" value="Chromosome"/>
</dbReference>
<protein>
    <submittedName>
        <fullName evidence="1">Uncharacterized protein</fullName>
    </submittedName>
</protein>
<dbReference type="AlphaFoldDB" id="A0A5B9MJN3"/>
<evidence type="ECO:0000313" key="2">
    <source>
        <dbReference type="Proteomes" id="UP000321353"/>
    </source>
</evidence>
<name>A0A5B9MJN3_9BACT</name>
<reference evidence="1 2" key="1">
    <citation type="submission" date="2019-02" db="EMBL/GenBank/DDBJ databases">
        <title>Planctomycetal bacteria perform biofilm scaping via a novel small molecule.</title>
        <authorList>
            <person name="Jeske O."/>
            <person name="Boedeker C."/>
            <person name="Wiegand S."/>
            <person name="Breitling P."/>
            <person name="Kallscheuer N."/>
            <person name="Jogler M."/>
            <person name="Rohde M."/>
            <person name="Petersen J."/>
            <person name="Medema M.H."/>
            <person name="Surup F."/>
            <person name="Jogler C."/>
        </authorList>
    </citation>
    <scope>NUCLEOTIDE SEQUENCE [LARGE SCALE GENOMIC DNA]</scope>
    <source>
        <strain evidence="1 2">Mal15</strain>
    </source>
</reference>
<evidence type="ECO:0000313" key="1">
    <source>
        <dbReference type="EMBL" id="QEG01084.1"/>
    </source>
</evidence>
<proteinExistence type="predicted"/>
<dbReference type="EMBL" id="CP036264">
    <property type="protein sequence ID" value="QEG01084.1"/>
    <property type="molecule type" value="Genomic_DNA"/>
</dbReference>
<gene>
    <name evidence="1" type="ORF">Mal15_51600</name>
</gene>
<keyword evidence="2" id="KW-1185">Reference proteome</keyword>
<accession>A0A5B9MJN3</accession>
<organism evidence="1 2">
    <name type="scientific">Stieleria maiorica</name>
    <dbReference type="NCBI Taxonomy" id="2795974"/>
    <lineage>
        <taxon>Bacteria</taxon>
        <taxon>Pseudomonadati</taxon>
        <taxon>Planctomycetota</taxon>
        <taxon>Planctomycetia</taxon>
        <taxon>Pirellulales</taxon>
        <taxon>Pirellulaceae</taxon>
        <taxon>Stieleria</taxon>
    </lineage>
</organism>
<dbReference type="RefSeq" id="WP_147870211.1">
    <property type="nucleotide sequence ID" value="NZ_CP036264.1"/>
</dbReference>